<keyword evidence="6 11" id="KW-0812">Transmembrane</keyword>
<feature type="region of interest" description="Disordered" evidence="10">
    <location>
        <begin position="82"/>
        <end position="133"/>
    </location>
</feature>
<sequence>MSSITQILFDPRARGIRAFLSSLNAKVRIYFQDCPSRIQRPIKNPVTLTTTFILPMSRIPAPQAYRLDSYRSLPSQEVFYPPPYNPQPKYPQPQPAAEHERWPSTSSNASLADRTTRTPSPTPSEFKALNPDAKLPNEKKPGVLYYVVIALIIALAVLFIVFHDKIIKALTPATNWAHDHKFGWLIPVGILFVLSFPPELIKLKLFGHEIIGLLCGVGWGLGVGFCIVALGTLLGEIANFFVFKYWCSARAQKYEKKQIQYACLSKILREGGFKIAVAARYSIIPPHITTAVFASSGIGFFTFLAAAVCSLPRQLVIVYTGVLFEDEANGTATKKEKIASTLVTVIFTIITVITYRYLKKEMQKVTPEVVYQRRKARQAENLKKLSSEESLAAAA</sequence>
<dbReference type="OrthoDB" id="166803at2759"/>
<dbReference type="HOGENOM" id="CLU_021545_1_0_1"/>
<dbReference type="InterPro" id="IPR032816">
    <property type="entry name" value="VTT_dom"/>
</dbReference>
<evidence type="ECO:0000256" key="5">
    <source>
        <dbReference type="ARBA" id="ARBA00020673"/>
    </source>
</evidence>
<evidence type="ECO:0000256" key="3">
    <source>
        <dbReference type="ARBA" id="ARBA00008640"/>
    </source>
</evidence>
<dbReference type="AlphaFoldDB" id="A0A0D0D4F1"/>
<evidence type="ECO:0000256" key="11">
    <source>
        <dbReference type="SAM" id="Phobius"/>
    </source>
</evidence>
<feature type="domain" description="VTT" evidence="12">
    <location>
        <begin position="208"/>
        <end position="322"/>
    </location>
</feature>
<proteinExistence type="inferred from homology"/>
<evidence type="ECO:0000256" key="7">
    <source>
        <dbReference type="ARBA" id="ARBA00022989"/>
    </source>
</evidence>
<comment type="similarity">
    <text evidence="3">Belongs to the TVP38/TMEM64 family.</text>
</comment>
<dbReference type="EMBL" id="KN834762">
    <property type="protein sequence ID" value="KIK64263.1"/>
    <property type="molecule type" value="Genomic_DNA"/>
</dbReference>
<keyword evidence="7 11" id="KW-1133">Transmembrane helix</keyword>
<keyword evidence="9 11" id="KW-0472">Membrane</keyword>
<feature type="compositionally biased region" description="Pro residues" evidence="10">
    <location>
        <begin position="82"/>
        <end position="94"/>
    </location>
</feature>
<keyword evidence="8" id="KW-0333">Golgi apparatus</keyword>
<evidence type="ECO:0000313" key="14">
    <source>
        <dbReference type="Proteomes" id="UP000053593"/>
    </source>
</evidence>
<evidence type="ECO:0000256" key="10">
    <source>
        <dbReference type="SAM" id="MobiDB-lite"/>
    </source>
</evidence>
<name>A0A0D0D4F1_9AGAR</name>
<reference evidence="13 14" key="1">
    <citation type="submission" date="2014-04" db="EMBL/GenBank/DDBJ databases">
        <title>Evolutionary Origins and Diversification of the Mycorrhizal Mutualists.</title>
        <authorList>
            <consortium name="DOE Joint Genome Institute"/>
            <consortium name="Mycorrhizal Genomics Consortium"/>
            <person name="Kohler A."/>
            <person name="Kuo A."/>
            <person name="Nagy L.G."/>
            <person name="Floudas D."/>
            <person name="Copeland A."/>
            <person name="Barry K.W."/>
            <person name="Cichocki N."/>
            <person name="Veneault-Fourrey C."/>
            <person name="LaButti K."/>
            <person name="Lindquist E.A."/>
            <person name="Lipzen A."/>
            <person name="Lundell T."/>
            <person name="Morin E."/>
            <person name="Murat C."/>
            <person name="Riley R."/>
            <person name="Ohm R."/>
            <person name="Sun H."/>
            <person name="Tunlid A."/>
            <person name="Henrissat B."/>
            <person name="Grigoriev I.V."/>
            <person name="Hibbett D.S."/>
            <person name="Martin F."/>
        </authorList>
    </citation>
    <scope>NUCLEOTIDE SEQUENCE [LARGE SCALE GENOMIC DNA]</scope>
    <source>
        <strain evidence="13 14">FD-317 M1</strain>
    </source>
</reference>
<accession>A0A0D0D4F1</accession>
<feature type="transmembrane region" description="Helical" evidence="11">
    <location>
        <begin position="213"/>
        <end position="234"/>
    </location>
</feature>
<evidence type="ECO:0000259" key="12">
    <source>
        <dbReference type="Pfam" id="PF09335"/>
    </source>
</evidence>
<feature type="transmembrane region" description="Helical" evidence="11">
    <location>
        <begin position="143"/>
        <end position="162"/>
    </location>
</feature>
<evidence type="ECO:0000256" key="9">
    <source>
        <dbReference type="ARBA" id="ARBA00023136"/>
    </source>
</evidence>
<comment type="function">
    <text evidence="1">Golgi membrane protein involved in vesicular trafficking and spindle migration.</text>
</comment>
<dbReference type="GO" id="GO:0000139">
    <property type="term" value="C:Golgi membrane"/>
    <property type="evidence" value="ECO:0007669"/>
    <property type="project" value="UniProtKB-SubCell"/>
</dbReference>
<dbReference type="Pfam" id="PF09335">
    <property type="entry name" value="VTT_dom"/>
    <property type="match status" value="1"/>
</dbReference>
<evidence type="ECO:0000256" key="1">
    <source>
        <dbReference type="ARBA" id="ARBA00002978"/>
    </source>
</evidence>
<feature type="transmembrane region" description="Helical" evidence="11">
    <location>
        <begin position="338"/>
        <end position="358"/>
    </location>
</feature>
<evidence type="ECO:0000313" key="13">
    <source>
        <dbReference type="EMBL" id="KIK64263.1"/>
    </source>
</evidence>
<evidence type="ECO:0000256" key="4">
    <source>
        <dbReference type="ARBA" id="ARBA00013533"/>
    </source>
</evidence>
<protein>
    <recommendedName>
        <fullName evidence="4">Golgi apparatus membrane protein TVP38</fullName>
    </recommendedName>
    <alternativeName>
        <fullName evidence="5">Golgi apparatus membrane protein tvp38</fullName>
    </alternativeName>
</protein>
<dbReference type="Proteomes" id="UP000053593">
    <property type="component" value="Unassembled WGS sequence"/>
</dbReference>
<dbReference type="InterPro" id="IPR051076">
    <property type="entry name" value="Golgi_membrane_TVP38/TMEM64"/>
</dbReference>
<evidence type="ECO:0000256" key="8">
    <source>
        <dbReference type="ARBA" id="ARBA00023034"/>
    </source>
</evidence>
<feature type="transmembrane region" description="Helical" evidence="11">
    <location>
        <begin position="182"/>
        <end position="201"/>
    </location>
</feature>
<dbReference type="PANTHER" id="PTHR47549">
    <property type="entry name" value="GOLGI APPARATUS MEMBRANE PROTEIN TVP38-RELATED"/>
    <property type="match status" value="1"/>
</dbReference>
<organism evidence="13 14">
    <name type="scientific">Collybiopsis luxurians FD-317 M1</name>
    <dbReference type="NCBI Taxonomy" id="944289"/>
    <lineage>
        <taxon>Eukaryota</taxon>
        <taxon>Fungi</taxon>
        <taxon>Dikarya</taxon>
        <taxon>Basidiomycota</taxon>
        <taxon>Agaricomycotina</taxon>
        <taxon>Agaricomycetes</taxon>
        <taxon>Agaricomycetidae</taxon>
        <taxon>Agaricales</taxon>
        <taxon>Marasmiineae</taxon>
        <taxon>Omphalotaceae</taxon>
        <taxon>Collybiopsis</taxon>
        <taxon>Collybiopsis luxurians</taxon>
    </lineage>
</organism>
<gene>
    <name evidence="13" type="ORF">GYMLUDRAFT_241440</name>
</gene>
<comment type="subcellular location">
    <subcellularLocation>
        <location evidence="2">Golgi apparatus membrane</location>
        <topology evidence="2">Multi-pass membrane protein</topology>
    </subcellularLocation>
</comment>
<keyword evidence="14" id="KW-1185">Reference proteome</keyword>
<evidence type="ECO:0000256" key="6">
    <source>
        <dbReference type="ARBA" id="ARBA00022692"/>
    </source>
</evidence>
<evidence type="ECO:0000256" key="2">
    <source>
        <dbReference type="ARBA" id="ARBA00004653"/>
    </source>
</evidence>
<dbReference type="PANTHER" id="PTHR47549:SF2">
    <property type="entry name" value="GOLGI APPARATUS MEMBRANE PROTEIN TVP38"/>
    <property type="match status" value="1"/>
</dbReference>